<evidence type="ECO:0000256" key="1">
    <source>
        <dbReference type="ARBA" id="ARBA00022692"/>
    </source>
</evidence>
<dbReference type="OrthoDB" id="411368at2"/>
<name>A0A4R1ML40_9FIRM</name>
<sequence length="250" mass="27889">MIQSKTRQLAYTGLMTALVFIATRLITIPIPRGYIHLGDAMIFLTALMLKWKYGAFASGVGSALADLLSPYAIWTLPTLIVKSIMCIIVAFTLQSDKKRFTAISIAFCAIWGSLLIGFRYVIGIQVPKDPSTYIDAVGYRGIENTEELLAFTNTLQNMLVLIAIAFVLAILIIVFRLKKSQGSFEVLKQFVGFSFAGMWMVIGYYITEIILYGHYITPIFSVPFNVIQFLIGILIAQTIFISLKQVKKSN</sequence>
<protein>
    <submittedName>
        <fullName evidence="4">ECF-type riboflavin transporter S component</fullName>
    </submittedName>
</protein>
<comment type="caution">
    <text evidence="4">The sequence shown here is derived from an EMBL/GenBank/DDBJ whole genome shotgun (WGS) entry which is preliminary data.</text>
</comment>
<evidence type="ECO:0000313" key="5">
    <source>
        <dbReference type="Proteomes" id="UP000294545"/>
    </source>
</evidence>
<proteinExistence type="predicted"/>
<dbReference type="Gene3D" id="1.10.1760.20">
    <property type="match status" value="1"/>
</dbReference>
<dbReference type="PANTHER" id="PTHR37815:SF3">
    <property type="entry name" value="UPF0397 PROTEIN SPR0429"/>
    <property type="match status" value="1"/>
</dbReference>
<evidence type="ECO:0000313" key="4">
    <source>
        <dbReference type="EMBL" id="TCK90533.1"/>
    </source>
</evidence>
<dbReference type="Proteomes" id="UP000294545">
    <property type="component" value="Unassembled WGS sequence"/>
</dbReference>
<feature type="transmembrane region" description="Helical" evidence="3">
    <location>
        <begin position="189"/>
        <end position="206"/>
    </location>
</feature>
<feature type="transmembrane region" description="Helical" evidence="3">
    <location>
        <begin position="158"/>
        <end position="177"/>
    </location>
</feature>
<feature type="transmembrane region" description="Helical" evidence="3">
    <location>
        <begin position="6"/>
        <end position="26"/>
    </location>
</feature>
<dbReference type="AlphaFoldDB" id="A0A4R1ML40"/>
<feature type="transmembrane region" description="Helical" evidence="3">
    <location>
        <begin position="100"/>
        <end position="122"/>
    </location>
</feature>
<reference evidence="4 5" key="1">
    <citation type="submission" date="2019-03" db="EMBL/GenBank/DDBJ databases">
        <title>Genomic Encyclopedia of Type Strains, Phase IV (KMG-IV): sequencing the most valuable type-strain genomes for metagenomic binning, comparative biology and taxonomic classification.</title>
        <authorList>
            <person name="Goeker M."/>
        </authorList>
    </citation>
    <scope>NUCLEOTIDE SEQUENCE [LARGE SCALE GENOMIC DNA]</scope>
    <source>
        <strain evidence="4 5">DSM 24176</strain>
    </source>
</reference>
<dbReference type="Pfam" id="PF07155">
    <property type="entry name" value="ECF-ribofla_trS"/>
    <property type="match status" value="1"/>
</dbReference>
<dbReference type="GO" id="GO:0016020">
    <property type="term" value="C:membrane"/>
    <property type="evidence" value="ECO:0007669"/>
    <property type="project" value="InterPro"/>
</dbReference>
<keyword evidence="5" id="KW-1185">Reference proteome</keyword>
<gene>
    <name evidence="4" type="ORF">EDC19_2302</name>
</gene>
<dbReference type="RefSeq" id="WP_132282982.1">
    <property type="nucleotide sequence ID" value="NZ_SMGQ01000015.1"/>
</dbReference>
<evidence type="ECO:0000256" key="2">
    <source>
        <dbReference type="ARBA" id="ARBA00022989"/>
    </source>
</evidence>
<feature type="transmembrane region" description="Helical" evidence="3">
    <location>
        <begin position="71"/>
        <end position="93"/>
    </location>
</feature>
<dbReference type="InterPro" id="IPR009825">
    <property type="entry name" value="ECF_substrate-spec-like"/>
</dbReference>
<feature type="transmembrane region" description="Helical" evidence="3">
    <location>
        <begin position="226"/>
        <end position="243"/>
    </location>
</feature>
<keyword evidence="3" id="KW-0472">Membrane</keyword>
<dbReference type="EMBL" id="SMGQ01000015">
    <property type="protein sequence ID" value="TCK90533.1"/>
    <property type="molecule type" value="Genomic_DNA"/>
</dbReference>
<evidence type="ECO:0000256" key="3">
    <source>
        <dbReference type="SAM" id="Phobius"/>
    </source>
</evidence>
<organism evidence="4 5">
    <name type="scientific">Natranaerovirga hydrolytica</name>
    <dbReference type="NCBI Taxonomy" id="680378"/>
    <lineage>
        <taxon>Bacteria</taxon>
        <taxon>Bacillati</taxon>
        <taxon>Bacillota</taxon>
        <taxon>Clostridia</taxon>
        <taxon>Lachnospirales</taxon>
        <taxon>Natranaerovirgaceae</taxon>
        <taxon>Natranaerovirga</taxon>
    </lineage>
</organism>
<accession>A0A4R1ML40</accession>
<keyword evidence="2 3" id="KW-1133">Transmembrane helix</keyword>
<keyword evidence="1 3" id="KW-0812">Transmembrane</keyword>
<dbReference type="PANTHER" id="PTHR37815">
    <property type="entry name" value="UPF0397 PROTEIN BC_2624-RELATED"/>
    <property type="match status" value="1"/>
</dbReference>